<dbReference type="Pfam" id="PF01392">
    <property type="entry name" value="Fz"/>
    <property type="match status" value="1"/>
</dbReference>
<dbReference type="SMART" id="SM00063">
    <property type="entry name" value="FRI"/>
    <property type="match status" value="1"/>
</dbReference>
<dbReference type="CDD" id="cd07066">
    <property type="entry name" value="CRD_FZ"/>
    <property type="match status" value="1"/>
</dbReference>
<dbReference type="SUPFAM" id="SSF63501">
    <property type="entry name" value="Frizzled cysteine-rich domain"/>
    <property type="match status" value="1"/>
</dbReference>
<evidence type="ECO:0000313" key="7">
    <source>
        <dbReference type="Proteomes" id="UP001159427"/>
    </source>
</evidence>
<keyword evidence="2" id="KW-1015">Disulfide bond</keyword>
<evidence type="ECO:0000256" key="2">
    <source>
        <dbReference type="ARBA" id="ARBA00023157"/>
    </source>
</evidence>
<keyword evidence="7" id="KW-1185">Reference proteome</keyword>
<evidence type="ECO:0000256" key="4">
    <source>
        <dbReference type="SAM" id="SignalP"/>
    </source>
</evidence>
<evidence type="ECO:0000256" key="3">
    <source>
        <dbReference type="PROSITE-ProRule" id="PRU00090"/>
    </source>
</evidence>
<keyword evidence="1" id="KW-0217">Developmental protein</keyword>
<dbReference type="EMBL" id="CALNXI010000112">
    <property type="protein sequence ID" value="CAH3019291.1"/>
    <property type="molecule type" value="Genomic_DNA"/>
</dbReference>
<dbReference type="InterPro" id="IPR020067">
    <property type="entry name" value="Frizzled_dom"/>
</dbReference>
<dbReference type="InterPro" id="IPR015526">
    <property type="entry name" value="Frizzled/SFRP"/>
</dbReference>
<evidence type="ECO:0000313" key="6">
    <source>
        <dbReference type="EMBL" id="CAH3019291.1"/>
    </source>
</evidence>
<feature type="signal peptide" evidence="4">
    <location>
        <begin position="1"/>
        <end position="20"/>
    </location>
</feature>
<dbReference type="Gene3D" id="1.10.2000.10">
    <property type="entry name" value="Frizzled cysteine-rich domain"/>
    <property type="match status" value="1"/>
</dbReference>
<gene>
    <name evidence="6" type="ORF">PEVE_00002140</name>
</gene>
<protein>
    <recommendedName>
        <fullName evidence="5">FZ domain-containing protein</fullName>
    </recommendedName>
</protein>
<comment type="caution">
    <text evidence="3">Lacks conserved residue(s) required for the propagation of feature annotation.</text>
</comment>
<dbReference type="PANTHER" id="PTHR11309">
    <property type="entry name" value="FRIZZLED"/>
    <property type="match status" value="1"/>
</dbReference>
<dbReference type="InterPro" id="IPR036790">
    <property type="entry name" value="Frizzled_dom_sf"/>
</dbReference>
<organism evidence="6 7">
    <name type="scientific">Porites evermanni</name>
    <dbReference type="NCBI Taxonomy" id="104178"/>
    <lineage>
        <taxon>Eukaryota</taxon>
        <taxon>Metazoa</taxon>
        <taxon>Cnidaria</taxon>
        <taxon>Anthozoa</taxon>
        <taxon>Hexacorallia</taxon>
        <taxon>Scleractinia</taxon>
        <taxon>Fungiina</taxon>
        <taxon>Poritidae</taxon>
        <taxon>Porites</taxon>
    </lineage>
</organism>
<feature type="chain" id="PRO_5046178671" description="FZ domain-containing protein" evidence="4">
    <location>
        <begin position="21"/>
        <end position="297"/>
    </location>
</feature>
<keyword evidence="4" id="KW-0732">Signal</keyword>
<dbReference type="Proteomes" id="UP001159427">
    <property type="component" value="Unassembled WGS sequence"/>
</dbReference>
<feature type="domain" description="FZ" evidence="5">
    <location>
        <begin position="22"/>
        <end position="147"/>
    </location>
</feature>
<accession>A0ABN8LQG4</accession>
<evidence type="ECO:0000256" key="1">
    <source>
        <dbReference type="ARBA" id="ARBA00022473"/>
    </source>
</evidence>
<name>A0ABN8LQG4_9CNID</name>
<proteinExistence type="predicted"/>
<dbReference type="PROSITE" id="PS50038">
    <property type="entry name" value="FZ"/>
    <property type="match status" value="1"/>
</dbReference>
<comment type="caution">
    <text evidence="6">The sequence shown here is derived from an EMBL/GenBank/DDBJ whole genome shotgun (WGS) entry which is preliminary data.</text>
</comment>
<sequence>MSLSLCFSAILLLASQRSQAYTTRGHCQPVPNFCRNLTNGEGYSLMRLPNAFNNYQLDETVRAISAWNPLVGRCHAGLKLFLCAIYAPICLHDKESGKEVTIKLCRSFCLNVKGSCEPVMKQNNHSWPLHDAFNCSQYVDNSMCVREDFISAPTTPKTPTTTPTTKTVKNDICDPTLHSDDHLLEKACSSDLAIRADVTSMKDAKVADSYTVLRLKPRHKRTSRKSRKEKDFPDRVLINENLCSNLRNRVKTDNKNGYLIFLEKRSGKKTKYIVKLILPFRNRRHKRLVKKNLCKPN</sequence>
<reference evidence="6 7" key="1">
    <citation type="submission" date="2022-05" db="EMBL/GenBank/DDBJ databases">
        <authorList>
            <consortium name="Genoscope - CEA"/>
            <person name="William W."/>
        </authorList>
    </citation>
    <scope>NUCLEOTIDE SEQUENCE [LARGE SCALE GENOMIC DNA]</scope>
</reference>
<evidence type="ECO:0000259" key="5">
    <source>
        <dbReference type="PROSITE" id="PS50038"/>
    </source>
</evidence>